<dbReference type="Proteomes" id="UP000291191">
    <property type="component" value="Unassembled WGS sequence"/>
</dbReference>
<dbReference type="GeneID" id="26157968"/>
<dbReference type="RefSeq" id="WP_007660211.1">
    <property type="nucleotide sequence ID" value="NZ_BAABZC010000001.1"/>
</dbReference>
<dbReference type="SUPFAM" id="SSF46689">
    <property type="entry name" value="Homeodomain-like"/>
    <property type="match status" value="1"/>
</dbReference>
<dbReference type="Gene3D" id="1.10.10.60">
    <property type="entry name" value="Homeodomain-like"/>
    <property type="match status" value="1"/>
</dbReference>
<name>A0A3E4IIT2_9BACE</name>
<comment type="caution">
    <text evidence="6">The sequence shown here is derived from an EMBL/GenBank/DDBJ whole genome shotgun (WGS) entry which is preliminary data.</text>
</comment>
<reference evidence="8 12" key="2">
    <citation type="journal article" date="2019" name="Science, e1252229">
        <title>Invertible promoters mediate bacterial phase variation, antibiotic resistance, and host adaptation in the gut.</title>
        <authorList>
            <person name="Jiang X."/>
            <person name="Hall A.B."/>
            <person name="Arthur T.D."/>
            <person name="Plichta D.R."/>
            <person name="Covington C.T."/>
            <person name="Poyet M."/>
            <person name="Crothers J."/>
            <person name="Moses P.L."/>
            <person name="Tolonen A.C."/>
            <person name="Vlamakis H."/>
            <person name="Alm E.J."/>
            <person name="Xavier R.J."/>
        </authorList>
    </citation>
    <scope>NUCLEOTIDE SEQUENCE [LARGE SCALE GENOMIC DNA]</scope>
    <source>
        <strain evidence="8">Bf_0095</strain>
        <strain evidence="12">bf_0095</strain>
    </source>
</reference>
<gene>
    <name evidence="5" type="ORF">DWX27_13380</name>
    <name evidence="7" type="ORF">DWZ32_12205</name>
    <name evidence="6" type="ORF">DWZ95_21175</name>
    <name evidence="8" type="ORF">EAJ06_04385</name>
</gene>
<dbReference type="OrthoDB" id="1372329at2"/>
<dbReference type="PANTHER" id="PTHR43280:SF32">
    <property type="entry name" value="TRANSCRIPTIONAL REGULATORY PROTEIN"/>
    <property type="match status" value="1"/>
</dbReference>
<dbReference type="GO" id="GO:0043565">
    <property type="term" value="F:sequence-specific DNA binding"/>
    <property type="evidence" value="ECO:0007669"/>
    <property type="project" value="InterPro"/>
</dbReference>
<evidence type="ECO:0000313" key="6">
    <source>
        <dbReference type="EMBL" id="RHL87066.1"/>
    </source>
</evidence>
<dbReference type="SMART" id="SM00342">
    <property type="entry name" value="HTH_ARAC"/>
    <property type="match status" value="1"/>
</dbReference>
<evidence type="ECO:0000313" key="8">
    <source>
        <dbReference type="EMBL" id="RYT82222.1"/>
    </source>
</evidence>
<dbReference type="EMBL" id="QRWT01000014">
    <property type="protein sequence ID" value="RGT50560.1"/>
    <property type="molecule type" value="Genomic_DNA"/>
</dbReference>
<dbReference type="AlphaFoldDB" id="A0A3E4IIT2"/>
<evidence type="ECO:0000256" key="3">
    <source>
        <dbReference type="ARBA" id="ARBA00023163"/>
    </source>
</evidence>
<evidence type="ECO:0000259" key="4">
    <source>
        <dbReference type="PROSITE" id="PS01124"/>
    </source>
</evidence>
<evidence type="ECO:0000313" key="11">
    <source>
        <dbReference type="Proteomes" id="UP000286003"/>
    </source>
</evidence>
<feature type="domain" description="HTH araC/xylS-type" evidence="4">
    <location>
        <begin position="201"/>
        <end position="299"/>
    </location>
</feature>
<evidence type="ECO:0000256" key="1">
    <source>
        <dbReference type="ARBA" id="ARBA00023015"/>
    </source>
</evidence>
<dbReference type="Proteomes" id="UP000285013">
    <property type="component" value="Unassembled WGS sequence"/>
</dbReference>
<evidence type="ECO:0000256" key="2">
    <source>
        <dbReference type="ARBA" id="ARBA00023125"/>
    </source>
</evidence>
<keyword evidence="1" id="KW-0805">Transcription regulation</keyword>
<organism evidence="6 10">
    <name type="scientific">Bacteroides intestinalis</name>
    <dbReference type="NCBI Taxonomy" id="329854"/>
    <lineage>
        <taxon>Bacteria</taxon>
        <taxon>Pseudomonadati</taxon>
        <taxon>Bacteroidota</taxon>
        <taxon>Bacteroidia</taxon>
        <taxon>Bacteroidales</taxon>
        <taxon>Bacteroidaceae</taxon>
        <taxon>Bacteroides</taxon>
    </lineage>
</organism>
<dbReference type="SUPFAM" id="SSF51215">
    <property type="entry name" value="Regulatory protein AraC"/>
    <property type="match status" value="1"/>
</dbReference>
<evidence type="ECO:0000313" key="12">
    <source>
        <dbReference type="Proteomes" id="UP000291191"/>
    </source>
</evidence>
<dbReference type="PANTHER" id="PTHR43280">
    <property type="entry name" value="ARAC-FAMILY TRANSCRIPTIONAL REGULATOR"/>
    <property type="match status" value="1"/>
</dbReference>
<evidence type="ECO:0000313" key="10">
    <source>
        <dbReference type="Proteomes" id="UP000285013"/>
    </source>
</evidence>
<evidence type="ECO:0000313" key="9">
    <source>
        <dbReference type="Proteomes" id="UP000284772"/>
    </source>
</evidence>
<reference evidence="9 10" key="1">
    <citation type="submission" date="2018-08" db="EMBL/GenBank/DDBJ databases">
        <title>A genome reference for cultivated species of the human gut microbiota.</title>
        <authorList>
            <person name="Zou Y."/>
            <person name="Xue W."/>
            <person name="Luo G."/>
        </authorList>
    </citation>
    <scope>NUCLEOTIDE SEQUENCE [LARGE SCALE GENOMIC DNA]</scope>
    <source>
        <strain evidence="5 9">AF19-10AC</strain>
        <strain evidence="7 11">AF31-23</strain>
        <strain evidence="6 10">AF36-16BH</strain>
    </source>
</reference>
<dbReference type="EMBL" id="QRPE01000036">
    <property type="protein sequence ID" value="RHL87066.1"/>
    <property type="molecule type" value="Genomic_DNA"/>
</dbReference>
<dbReference type="InterPro" id="IPR037923">
    <property type="entry name" value="HTH-like"/>
</dbReference>
<keyword evidence="2" id="KW-0238">DNA-binding</keyword>
<evidence type="ECO:0000313" key="5">
    <source>
        <dbReference type="EMBL" id="RGT50560.1"/>
    </source>
</evidence>
<dbReference type="InterPro" id="IPR009057">
    <property type="entry name" value="Homeodomain-like_sf"/>
</dbReference>
<keyword evidence="12" id="KW-1185">Reference proteome</keyword>
<dbReference type="EMBL" id="RCXO01000003">
    <property type="protein sequence ID" value="RYT82222.1"/>
    <property type="molecule type" value="Genomic_DNA"/>
</dbReference>
<dbReference type="InterPro" id="IPR018060">
    <property type="entry name" value="HTH_AraC"/>
</dbReference>
<proteinExistence type="predicted"/>
<protein>
    <submittedName>
        <fullName evidence="6">AraC family transcriptional regulator</fullName>
    </submittedName>
</protein>
<sequence>MEKENIKTVTIEDFKNSQHILDYLDDDFAIVNSLDGIPYSNEIVRLECFLIAVCIEGCIQLDINNKTYQLQPGDLLLGLPNTIIGHTMMSPKYKIRLAGFSTRFLQRILKVEKDTWDTAIHIHNNPIKSISRENDNSIFKYYGELIMAKINDEPHCYHKAVVQHLFSALFCEMLGYLNKEIADSEKAFSKEGIKQADHILRKFMELLSKDNGMHRSVTYFADALCYTPKHFSKVIKQACGRAPLDLINETAIEHIKYRLKHSDKSIKEIAEEFNFPNQSFFGKYVKGHLGTSPIRYRSEREG</sequence>
<dbReference type="Proteomes" id="UP000286003">
    <property type="component" value="Unassembled WGS sequence"/>
</dbReference>
<dbReference type="Proteomes" id="UP000284772">
    <property type="component" value="Unassembled WGS sequence"/>
</dbReference>
<evidence type="ECO:0000313" key="7">
    <source>
        <dbReference type="EMBL" id="RHN06149.1"/>
    </source>
</evidence>
<dbReference type="GO" id="GO:0003700">
    <property type="term" value="F:DNA-binding transcription factor activity"/>
    <property type="evidence" value="ECO:0007669"/>
    <property type="project" value="InterPro"/>
</dbReference>
<dbReference type="EMBL" id="QRQM01000013">
    <property type="protein sequence ID" value="RHN06149.1"/>
    <property type="molecule type" value="Genomic_DNA"/>
</dbReference>
<dbReference type="Pfam" id="PF12833">
    <property type="entry name" value="HTH_18"/>
    <property type="match status" value="1"/>
</dbReference>
<keyword evidence="3" id="KW-0804">Transcription</keyword>
<dbReference type="PROSITE" id="PS01124">
    <property type="entry name" value="HTH_ARAC_FAMILY_2"/>
    <property type="match status" value="1"/>
</dbReference>
<accession>A0A3E4IIT2</accession>